<feature type="region of interest" description="Disordered" evidence="1">
    <location>
        <begin position="138"/>
        <end position="184"/>
    </location>
</feature>
<keyword evidence="3" id="KW-1185">Reference proteome</keyword>
<dbReference type="EMBL" id="SWKU01000001">
    <property type="protein sequence ID" value="KAF3011279.1"/>
    <property type="molecule type" value="Genomic_DNA"/>
</dbReference>
<accession>A0A9P5BTS9</accession>
<evidence type="ECO:0000256" key="1">
    <source>
        <dbReference type="SAM" id="MobiDB-lite"/>
    </source>
</evidence>
<reference evidence="2" key="1">
    <citation type="submission" date="2019-04" db="EMBL/GenBank/DDBJ databases">
        <title>Sequencing of skin fungus with MAO and IRED activity.</title>
        <authorList>
            <person name="Marsaioli A.J."/>
            <person name="Bonatto J.M.C."/>
            <person name="Reis Junior O."/>
        </authorList>
    </citation>
    <scope>NUCLEOTIDE SEQUENCE</scope>
    <source>
        <strain evidence="2">30M1</strain>
    </source>
</reference>
<evidence type="ECO:0000313" key="3">
    <source>
        <dbReference type="Proteomes" id="UP000801428"/>
    </source>
</evidence>
<sequence>MQGCHQKQAKASMSGRSQKLDRFTPLLTDIRQGLGVHWEFYEECIIEILEAATQHRDTTAWFEQVQRLIGGIDEVKFSHEGVLFHLHDMGIRMSEQQSWAGGYTCKDPSLTLSPTFEQIHSSSIYEDTSWAPSATIMSANHTSRPPQPALPVHAAPQVPPSPNNREGRSEQQQPHLLPHRTSPFDFSTDQLPKLTFPHCSSNQNVTITGSKPLRLSPLKPQSLDPVFFSDPMFKERVAGLFGQTIRPRSDLQKRADFGNTQRPDGVLLLDPECVPYGPEQDDLEAWMVKPKDSEDGEDGKVKSYDPVPPTWPPWVNRYDLEL</sequence>
<dbReference type="OrthoDB" id="3794564at2759"/>
<comment type="caution">
    <text evidence="2">The sequence shown here is derived from an EMBL/GenBank/DDBJ whole genome shotgun (WGS) entry which is preliminary data.</text>
</comment>
<organism evidence="2 3">
    <name type="scientific">Curvularia kusanoi</name>
    <name type="common">Cochliobolus kusanoi</name>
    <dbReference type="NCBI Taxonomy" id="90978"/>
    <lineage>
        <taxon>Eukaryota</taxon>
        <taxon>Fungi</taxon>
        <taxon>Dikarya</taxon>
        <taxon>Ascomycota</taxon>
        <taxon>Pezizomycotina</taxon>
        <taxon>Dothideomycetes</taxon>
        <taxon>Pleosporomycetidae</taxon>
        <taxon>Pleosporales</taxon>
        <taxon>Pleosporineae</taxon>
        <taxon>Pleosporaceae</taxon>
        <taxon>Curvularia</taxon>
    </lineage>
</organism>
<dbReference type="Proteomes" id="UP000801428">
    <property type="component" value="Unassembled WGS sequence"/>
</dbReference>
<gene>
    <name evidence="2" type="ORF">E8E13_011687</name>
</gene>
<protein>
    <submittedName>
        <fullName evidence="2">Uncharacterized protein</fullName>
    </submittedName>
</protein>
<evidence type="ECO:0000313" key="2">
    <source>
        <dbReference type="EMBL" id="KAF3011279.1"/>
    </source>
</evidence>
<proteinExistence type="predicted"/>
<name>A0A9P5BTS9_CURKU</name>
<dbReference type="AlphaFoldDB" id="A0A9P5BTS9"/>